<dbReference type="RefSeq" id="WP_215791771.1">
    <property type="nucleotide sequence ID" value="NZ_JAHKKG010000009.1"/>
</dbReference>
<comment type="caution">
    <text evidence="1">The sequence shown here is derived from an EMBL/GenBank/DDBJ whole genome shotgun (WGS) entry which is preliminary data.</text>
</comment>
<reference evidence="1 2" key="1">
    <citation type="submission" date="2021-06" db="EMBL/GenBank/DDBJ databases">
        <title>Actinoplanes lichenicola sp. nov., and Actinoplanes ovalisporus sp. nov., isolated from lichen in Thailand.</title>
        <authorList>
            <person name="Saeng-In P."/>
            <person name="Kanchanasin P."/>
            <person name="Yuki M."/>
            <person name="Kudo T."/>
            <person name="Ohkuma M."/>
            <person name="Phongsopitanun W."/>
            <person name="Tanasupawat S."/>
        </authorList>
    </citation>
    <scope>NUCLEOTIDE SEQUENCE [LARGE SCALE GENOMIC DNA]</scope>
    <source>
        <strain evidence="1 2">NBRC 110975</strain>
    </source>
</reference>
<evidence type="ECO:0000313" key="2">
    <source>
        <dbReference type="Proteomes" id="UP001519654"/>
    </source>
</evidence>
<name>A0ABS5YVN2_9ACTN</name>
<evidence type="ECO:0000313" key="1">
    <source>
        <dbReference type="EMBL" id="MBU2667514.1"/>
    </source>
</evidence>
<proteinExistence type="predicted"/>
<gene>
    <name evidence="1" type="ORF">KOI35_28775</name>
</gene>
<dbReference type="Proteomes" id="UP001519654">
    <property type="component" value="Unassembled WGS sequence"/>
</dbReference>
<sequence>MVSAEVRAAWPEQVLTGTYHFRTRRRDQFNVGVDEVVWRATDGLVRRRSPEQLLLWAGGRPLMAVMRESGKYWSGLPEGPLLYNLAPAGATLIVAHRKQHHYDVLDNRLGLVVGRLEIANGPFGRARTRILDPSGDEVALMEETRLSSVADHLENADLLSRSWTRRRFHFTVDGERVAHIKQRYSMWRAVKFEFDVRRLRGRVDPRLILACGVEELSRYSTY</sequence>
<accession>A0ABS5YVN2</accession>
<dbReference type="EMBL" id="JAHKKG010000009">
    <property type="protein sequence ID" value="MBU2667514.1"/>
    <property type="molecule type" value="Genomic_DNA"/>
</dbReference>
<protein>
    <submittedName>
        <fullName evidence="1">Uncharacterized protein</fullName>
    </submittedName>
</protein>
<keyword evidence="2" id="KW-1185">Reference proteome</keyword>
<organism evidence="1 2">
    <name type="scientific">Paractinoplanes bogorensis</name>
    <dbReference type="NCBI Taxonomy" id="1610840"/>
    <lineage>
        <taxon>Bacteria</taxon>
        <taxon>Bacillati</taxon>
        <taxon>Actinomycetota</taxon>
        <taxon>Actinomycetes</taxon>
        <taxon>Micromonosporales</taxon>
        <taxon>Micromonosporaceae</taxon>
        <taxon>Paractinoplanes</taxon>
    </lineage>
</organism>